<evidence type="ECO:0000313" key="3">
    <source>
        <dbReference type="EMBL" id="MCH6166798.1"/>
    </source>
</evidence>
<dbReference type="SUPFAM" id="SSF54593">
    <property type="entry name" value="Glyoxalase/Bleomycin resistance protein/Dihydroxybiphenyl dioxygenase"/>
    <property type="match status" value="1"/>
</dbReference>
<proteinExistence type="predicted"/>
<evidence type="ECO:0000313" key="4">
    <source>
        <dbReference type="Proteomes" id="UP001299970"/>
    </source>
</evidence>
<dbReference type="PROSITE" id="PS51819">
    <property type="entry name" value="VOC"/>
    <property type="match status" value="1"/>
</dbReference>
<comment type="caution">
    <text evidence="3">The sequence shown here is derived from an EMBL/GenBank/DDBJ whole genome shotgun (WGS) entry which is preliminary data.</text>
</comment>
<gene>
    <name evidence="3" type="ORF">MMF94_14005</name>
</gene>
<accession>A0ABS9TEG3</accession>
<organism evidence="3 4">
    <name type="scientific">Pseudonocardia alaniniphila</name>
    <dbReference type="NCBI Taxonomy" id="75291"/>
    <lineage>
        <taxon>Bacteria</taxon>
        <taxon>Bacillati</taxon>
        <taxon>Actinomycetota</taxon>
        <taxon>Actinomycetes</taxon>
        <taxon>Pseudonocardiales</taxon>
        <taxon>Pseudonocardiaceae</taxon>
        <taxon>Pseudonocardia</taxon>
    </lineage>
</organism>
<feature type="region of interest" description="Disordered" evidence="1">
    <location>
        <begin position="131"/>
        <end position="151"/>
    </location>
</feature>
<dbReference type="PANTHER" id="PTHR34109">
    <property type="entry name" value="BNAUNNG04460D PROTEIN-RELATED"/>
    <property type="match status" value="1"/>
</dbReference>
<dbReference type="InterPro" id="IPR029068">
    <property type="entry name" value="Glyas_Bleomycin-R_OHBP_Dase"/>
</dbReference>
<dbReference type="Proteomes" id="UP001299970">
    <property type="component" value="Unassembled WGS sequence"/>
</dbReference>
<evidence type="ECO:0000256" key="1">
    <source>
        <dbReference type="SAM" id="MobiDB-lite"/>
    </source>
</evidence>
<name>A0ABS9TEG3_9PSEU</name>
<dbReference type="Pfam" id="PF00903">
    <property type="entry name" value="Glyoxalase"/>
    <property type="match status" value="1"/>
</dbReference>
<sequence>MTETTQPLADLHALFGYRDAPAAITWLQRAFGFETTMSYPDEKGGIAHSELRLGDAVVVVFSDHDGYERPPRKGPTMGYGVYLSVPAPDDVDALYARAVDAGATTIWKPESTEWGNYRFRVVDPEGFEWSFGVHRPGEPQDEWTEDEQQAT</sequence>
<dbReference type="EMBL" id="JAKXMK010000011">
    <property type="protein sequence ID" value="MCH6166798.1"/>
    <property type="molecule type" value="Genomic_DNA"/>
</dbReference>
<reference evidence="3 4" key="1">
    <citation type="submission" date="2022-03" db="EMBL/GenBank/DDBJ databases">
        <title>Pseudonocardia alaer sp. nov., a novel actinomycete isolated from reed forest soil.</title>
        <authorList>
            <person name="Wang L."/>
        </authorList>
    </citation>
    <scope>NUCLEOTIDE SEQUENCE [LARGE SCALE GENOMIC DNA]</scope>
    <source>
        <strain evidence="3 4">Y-16303</strain>
    </source>
</reference>
<keyword evidence="4" id="KW-1185">Reference proteome</keyword>
<dbReference type="Gene3D" id="3.30.720.110">
    <property type="match status" value="1"/>
</dbReference>
<dbReference type="Gene3D" id="3.30.720.120">
    <property type="match status" value="1"/>
</dbReference>
<protein>
    <submittedName>
        <fullName evidence="3">VOC family protein</fullName>
    </submittedName>
</protein>
<feature type="domain" description="VOC" evidence="2">
    <location>
        <begin position="9"/>
        <end position="134"/>
    </location>
</feature>
<dbReference type="InterPro" id="IPR037523">
    <property type="entry name" value="VOC_core"/>
</dbReference>
<feature type="compositionally biased region" description="Acidic residues" evidence="1">
    <location>
        <begin position="139"/>
        <end position="151"/>
    </location>
</feature>
<dbReference type="RefSeq" id="WP_241036834.1">
    <property type="nucleotide sequence ID" value="NZ_BAAAJF010000036.1"/>
</dbReference>
<evidence type="ECO:0000259" key="2">
    <source>
        <dbReference type="PROSITE" id="PS51819"/>
    </source>
</evidence>
<dbReference type="InterPro" id="IPR004360">
    <property type="entry name" value="Glyas_Fos-R_dOase_dom"/>
</dbReference>